<evidence type="ECO:0000256" key="5">
    <source>
        <dbReference type="ARBA" id="ARBA00022692"/>
    </source>
</evidence>
<comment type="catalytic activity">
    <reaction evidence="17 19">
        <text>Ca(2+)(in) + ATP + H2O = Ca(2+)(out) + ADP + phosphate + H(+)</text>
        <dbReference type="Rhea" id="RHEA:18105"/>
        <dbReference type="ChEBI" id="CHEBI:15377"/>
        <dbReference type="ChEBI" id="CHEBI:15378"/>
        <dbReference type="ChEBI" id="CHEBI:29108"/>
        <dbReference type="ChEBI" id="CHEBI:30616"/>
        <dbReference type="ChEBI" id="CHEBI:43474"/>
        <dbReference type="ChEBI" id="CHEBI:456216"/>
        <dbReference type="EC" id="7.2.2.10"/>
    </reaction>
</comment>
<evidence type="ECO:0000256" key="13">
    <source>
        <dbReference type="ARBA" id="ARBA00022989"/>
    </source>
</evidence>
<comment type="similarity">
    <text evidence="2 19">Belongs to the cation transport ATPase (P-type) (TC 3.A.3) family. Type IIB subfamily.</text>
</comment>
<evidence type="ECO:0000256" key="1">
    <source>
        <dbReference type="ARBA" id="ARBA00004141"/>
    </source>
</evidence>
<evidence type="ECO:0000256" key="18">
    <source>
        <dbReference type="ARBA" id="ARBA00053300"/>
    </source>
</evidence>
<reference evidence="24" key="2">
    <citation type="submission" date="2025-08" db="UniProtKB">
        <authorList>
            <consortium name="RefSeq"/>
        </authorList>
    </citation>
    <scope>IDENTIFICATION</scope>
    <source>
        <tissue evidence="24">Etiolated seedlings</tissue>
    </source>
</reference>
<dbReference type="PROSITE" id="PS00154">
    <property type="entry name" value="ATPASE_E1_E2"/>
    <property type="match status" value="1"/>
</dbReference>
<dbReference type="Proteomes" id="UP000087171">
    <property type="component" value="Chromosome Ca3"/>
</dbReference>
<evidence type="ECO:0000313" key="23">
    <source>
        <dbReference type="Proteomes" id="UP000087171"/>
    </source>
</evidence>
<dbReference type="InterPro" id="IPR023214">
    <property type="entry name" value="HAD_sf"/>
</dbReference>
<dbReference type="InterPro" id="IPR006068">
    <property type="entry name" value="ATPase_P-typ_cation-transptr_C"/>
</dbReference>
<dbReference type="GO" id="GO:0016887">
    <property type="term" value="F:ATP hydrolysis activity"/>
    <property type="evidence" value="ECO:0007669"/>
    <property type="project" value="InterPro"/>
</dbReference>
<dbReference type="SUPFAM" id="SSF81653">
    <property type="entry name" value="Calcium ATPase, transduction domain A"/>
    <property type="match status" value="1"/>
</dbReference>
<evidence type="ECO:0000256" key="8">
    <source>
        <dbReference type="ARBA" id="ARBA00022837"/>
    </source>
</evidence>
<dbReference type="Gene3D" id="1.20.1110.10">
    <property type="entry name" value="Calcium-transporting ATPase, transmembrane domain"/>
    <property type="match status" value="1"/>
</dbReference>
<dbReference type="FunFam" id="3.40.1110.10:FF:000013">
    <property type="entry name" value="Calcium-transporting ATPase"/>
    <property type="match status" value="1"/>
</dbReference>
<feature type="transmembrane region" description="Helical" evidence="19">
    <location>
        <begin position="1009"/>
        <end position="1030"/>
    </location>
</feature>
<feature type="transmembrane region" description="Helical" evidence="19">
    <location>
        <begin position="176"/>
        <end position="197"/>
    </location>
</feature>
<sequence>MSSNHNLQYDGSSIIVDITNTFTKVTSKYTNNAKRRWRFAYTAIYSRRVMLSLAKEVISRKNHNRYTKIFHTESSSSRTTVDIIEPLIPQHGTNHYSLVGVSDVDKAKLADMVKDKNLKSLSEFGGVEGVANVIGTFPTKGIIGSEDDISKRVELFGSNTYQKPPPKGLLHFVLEALNDTTIIILLFCAGLSLGFGIKEHGPSEGWYEGGSIILAVFLVVVVSALSNFRQERQFDKLSKISNNIKVEVLRNDRPQKISIFDVVVGDVVSLKIGDQIPADGVFLAGHSLQVDESSMTGESDHVEIESVRAPFLLSGAKVVDGYAQMLVTSVGANTSWGQMMNSITRDSNERTPLQARLDKLTSSIGKVGLAVAFLVLLVLLIRYFTGNTEDENGNKEFQGTKTDINDVLNAVVRIVAVAVTIVVVAIPEGLPLAVTLTLAYSMKRMMGDNAMVRKLSACETMGSATVICTDKTGTLTLNEMRVTKFCLGLENFVMESFSNAMAPKVLELFYQGVALNTTGSVYKPSSGSVPEISGSPTEKAILLWAVSDLGMDMDEMKQKHKVLHVETFNSEKKRSGVAIRKENENKIDVHWKGAAEMILAMCDNYIDINGAMKSIDEERSKLEKIIQGMAASSLRCIAFAHMEISEDIDYFMKKENKTHKMLREDGLTLVGIVGLKDPCRSNTRLAVETCKAAGVEIKMITGDNIFTAKAIATECGILDSNNAGEVVEGVEFRNYTEEERMEKVDKIRVMARSSPLDKLLMVQCLRKKGHVVAVTGDGTNDAPALKEADIGLSMGIQGTEVAKQSSDIVILDDNFNSVATVLRWGRCVYNNIQKFIQFQLTVNVAALVINFIAAVSSGDVPLTTVQLLWVNLIMDTLGALALATERPTKELMRKKPIGRTEPLITKIMWRNLLAQSLYQIAVLLVLQFYGKSIFNVSTEVKNTLIFNAFVLCQVFNEFNSRSMEKLYVFEGILKNHLFLGIVGITIVLQILMVELLRKFADTERLTWDQWGICVGIAIVSWPLACLIKLIPVSNNTPSFTYTKWAKLLVFKLKKAF</sequence>
<dbReference type="InterPro" id="IPR008250">
    <property type="entry name" value="ATPase_P-typ_transduc_dom_A_sf"/>
</dbReference>
<keyword evidence="9 19" id="KW-0067">ATP-binding</keyword>
<dbReference type="SFLD" id="SFLDS00003">
    <property type="entry name" value="Haloacid_Dehalogenase"/>
    <property type="match status" value="1"/>
</dbReference>
<comment type="subcellular location">
    <subcellularLocation>
        <location evidence="1 19">Membrane</location>
        <topology evidence="1 19">Multi-pass membrane protein</topology>
    </subcellularLocation>
</comment>
<dbReference type="PRINTS" id="PR00120">
    <property type="entry name" value="HATPASE"/>
</dbReference>
<dbReference type="Pfam" id="PF00122">
    <property type="entry name" value="E1-E2_ATPase"/>
    <property type="match status" value="1"/>
</dbReference>
<dbReference type="GeneID" id="101499463"/>
<keyword evidence="3 19" id="KW-0813">Transport</keyword>
<dbReference type="EC" id="7.2.2.10" evidence="19"/>
<evidence type="ECO:0000256" key="10">
    <source>
        <dbReference type="ARBA" id="ARBA00022842"/>
    </source>
</evidence>
<dbReference type="Pfam" id="PF00689">
    <property type="entry name" value="Cation_ATPase_C"/>
    <property type="match status" value="1"/>
</dbReference>
<dbReference type="GO" id="GO:0005524">
    <property type="term" value="F:ATP binding"/>
    <property type="evidence" value="ECO:0007669"/>
    <property type="project" value="UniProtKB-KW"/>
</dbReference>
<comment type="caution">
    <text evidence="19">Lacks conserved residue(s) required for the propagation of feature annotation.</text>
</comment>
<dbReference type="NCBIfam" id="TIGR01494">
    <property type="entry name" value="ATPase_P-type"/>
    <property type="match status" value="3"/>
</dbReference>
<dbReference type="PRINTS" id="PR00119">
    <property type="entry name" value="CATATPASE"/>
</dbReference>
<dbReference type="AlphaFoldDB" id="A0A1S2XS59"/>
<dbReference type="FunFam" id="1.20.1110.10:FF:000039">
    <property type="entry name" value="Calcium-transporting ATPase"/>
    <property type="match status" value="1"/>
</dbReference>
<evidence type="ECO:0000256" key="14">
    <source>
        <dbReference type="ARBA" id="ARBA00022990"/>
    </source>
</evidence>
<comment type="function">
    <text evidence="18">This magnesium-dependent enzyme catalyzes the hydrolysis of ATP coupled with the translocation of calcium from the cytosol out of the cell or into organelles.</text>
</comment>
<evidence type="ECO:0000256" key="15">
    <source>
        <dbReference type="ARBA" id="ARBA00023065"/>
    </source>
</evidence>
<dbReference type="eggNOG" id="KOG0204">
    <property type="taxonomic scope" value="Eukaryota"/>
</dbReference>
<keyword evidence="11" id="KW-0112">Calmodulin-binding</keyword>
<keyword evidence="13 19" id="KW-1133">Transmembrane helix</keyword>
<dbReference type="InterPro" id="IPR018303">
    <property type="entry name" value="ATPase_P-typ_P_site"/>
</dbReference>
<evidence type="ECO:0000259" key="21">
    <source>
        <dbReference type="Pfam" id="PF00689"/>
    </source>
</evidence>
<evidence type="ECO:0000256" key="19">
    <source>
        <dbReference type="RuleBase" id="RU361146"/>
    </source>
</evidence>
<keyword evidence="6" id="KW-0479">Metal-binding</keyword>
<evidence type="ECO:0000256" key="16">
    <source>
        <dbReference type="ARBA" id="ARBA00023136"/>
    </source>
</evidence>
<dbReference type="Gene3D" id="2.70.150.10">
    <property type="entry name" value="Calcium-transporting ATPase, cytoplasmic transduction domain A"/>
    <property type="match status" value="1"/>
</dbReference>
<evidence type="ECO:0000256" key="9">
    <source>
        <dbReference type="ARBA" id="ARBA00022840"/>
    </source>
</evidence>
<organism evidence="23 24">
    <name type="scientific">Cicer arietinum</name>
    <name type="common">Chickpea</name>
    <name type="synonym">Garbanzo</name>
    <dbReference type="NCBI Taxonomy" id="3827"/>
    <lineage>
        <taxon>Eukaryota</taxon>
        <taxon>Viridiplantae</taxon>
        <taxon>Streptophyta</taxon>
        <taxon>Embryophyta</taxon>
        <taxon>Tracheophyta</taxon>
        <taxon>Spermatophyta</taxon>
        <taxon>Magnoliopsida</taxon>
        <taxon>eudicotyledons</taxon>
        <taxon>Gunneridae</taxon>
        <taxon>Pentapetalae</taxon>
        <taxon>rosids</taxon>
        <taxon>fabids</taxon>
        <taxon>Fabales</taxon>
        <taxon>Fabaceae</taxon>
        <taxon>Papilionoideae</taxon>
        <taxon>50 kb inversion clade</taxon>
        <taxon>NPAAA clade</taxon>
        <taxon>Hologalegina</taxon>
        <taxon>IRL clade</taxon>
        <taxon>Cicereae</taxon>
        <taxon>Cicer</taxon>
    </lineage>
</organism>
<dbReference type="SUPFAM" id="SSF81660">
    <property type="entry name" value="Metal cation-transporting ATPase, ATP-binding domain N"/>
    <property type="match status" value="1"/>
</dbReference>
<feature type="domain" description="Cation-transporting P-type ATPase N-terminal" evidence="22">
    <location>
        <begin position="125"/>
        <end position="192"/>
    </location>
</feature>
<evidence type="ECO:0000256" key="11">
    <source>
        <dbReference type="ARBA" id="ARBA00022860"/>
    </source>
</evidence>
<evidence type="ECO:0000256" key="4">
    <source>
        <dbReference type="ARBA" id="ARBA00022568"/>
    </source>
</evidence>
<keyword evidence="4 19" id="KW-0109">Calcium transport</keyword>
<comment type="function">
    <text evidence="19">Catalyzes the hydrolysis of ATP coupled with the transport of calcium.</text>
</comment>
<evidence type="ECO:0000256" key="12">
    <source>
        <dbReference type="ARBA" id="ARBA00022967"/>
    </source>
</evidence>
<feature type="domain" description="P-type ATPase A" evidence="20">
    <location>
        <begin position="244"/>
        <end position="343"/>
    </location>
</feature>
<dbReference type="InterPro" id="IPR001757">
    <property type="entry name" value="P_typ_ATPase"/>
</dbReference>
<keyword evidence="8 19" id="KW-0106">Calcium</keyword>
<dbReference type="CDD" id="cd02081">
    <property type="entry name" value="P-type_ATPase_Ca_PMCA-like"/>
    <property type="match status" value="1"/>
</dbReference>
<dbReference type="FunFam" id="3.40.50.1000:FF:000018">
    <property type="entry name" value="Calcium-transporting ATPase"/>
    <property type="match status" value="1"/>
</dbReference>
<dbReference type="KEGG" id="cam:101499463"/>
<dbReference type="Gene3D" id="3.40.50.1000">
    <property type="entry name" value="HAD superfamily/HAD-like"/>
    <property type="match status" value="1"/>
</dbReference>
<keyword evidence="10" id="KW-0460">Magnesium</keyword>
<dbReference type="InterPro" id="IPR006408">
    <property type="entry name" value="P-type_ATPase_IIB"/>
</dbReference>
<protein>
    <recommendedName>
        <fullName evidence="19">Calcium-transporting ATPase</fullName>
        <ecNumber evidence="19">7.2.2.10</ecNumber>
    </recommendedName>
</protein>
<feature type="transmembrane region" description="Helical" evidence="19">
    <location>
        <begin position="414"/>
        <end position="440"/>
    </location>
</feature>
<dbReference type="SFLD" id="SFLDF00027">
    <property type="entry name" value="p-type_atpase"/>
    <property type="match status" value="1"/>
</dbReference>
<dbReference type="STRING" id="3827.A0A1S2XS59"/>
<feature type="transmembrane region" description="Helical" evidence="19">
    <location>
        <begin position="364"/>
        <end position="384"/>
    </location>
</feature>
<dbReference type="SUPFAM" id="SSF81665">
    <property type="entry name" value="Calcium ATPase, transmembrane domain M"/>
    <property type="match status" value="1"/>
</dbReference>
<feature type="transmembrane region" description="Helical" evidence="19">
    <location>
        <begin position="867"/>
        <end position="886"/>
    </location>
</feature>
<feature type="transmembrane region" description="Helical" evidence="19">
    <location>
        <begin position="209"/>
        <end position="228"/>
    </location>
</feature>
<keyword evidence="23" id="KW-1185">Reference proteome</keyword>
<dbReference type="GO" id="GO:0005886">
    <property type="term" value="C:plasma membrane"/>
    <property type="evidence" value="ECO:0007669"/>
    <property type="project" value="TreeGrafter"/>
</dbReference>
<dbReference type="Pfam" id="PF13246">
    <property type="entry name" value="Cation_ATPase"/>
    <property type="match status" value="1"/>
</dbReference>
<feature type="transmembrane region" description="Helical" evidence="19">
    <location>
        <begin position="907"/>
        <end position="928"/>
    </location>
</feature>
<keyword evidence="14" id="KW-0007">Acetylation</keyword>
<reference evidence="23" key="1">
    <citation type="journal article" date="2013" name="Nat. Biotechnol.">
        <title>Draft genome sequence of chickpea (Cicer arietinum) provides a resource for trait improvement.</title>
        <authorList>
            <person name="Varshney R.K."/>
            <person name="Song C."/>
            <person name="Saxena R.K."/>
            <person name="Azam S."/>
            <person name="Yu S."/>
            <person name="Sharpe A.G."/>
            <person name="Cannon S."/>
            <person name="Baek J."/>
            <person name="Rosen B.D."/>
            <person name="Tar'an B."/>
            <person name="Millan T."/>
            <person name="Zhang X."/>
            <person name="Ramsay L.D."/>
            <person name="Iwata A."/>
            <person name="Wang Y."/>
            <person name="Nelson W."/>
            <person name="Farmer A.D."/>
            <person name="Gaur P.M."/>
            <person name="Soderlund C."/>
            <person name="Penmetsa R.V."/>
            <person name="Xu C."/>
            <person name="Bharti A.K."/>
            <person name="He W."/>
            <person name="Winter P."/>
            <person name="Zhao S."/>
            <person name="Hane J.K."/>
            <person name="Carrasquilla-Garcia N."/>
            <person name="Condie J.A."/>
            <person name="Upadhyaya H.D."/>
            <person name="Luo M.C."/>
            <person name="Thudi M."/>
            <person name="Gowda C.L."/>
            <person name="Singh N.P."/>
            <person name="Lichtenzveig J."/>
            <person name="Gali K.K."/>
            <person name="Rubio J."/>
            <person name="Nadarajan N."/>
            <person name="Dolezel J."/>
            <person name="Bansal K.C."/>
            <person name="Xu X."/>
            <person name="Edwards D."/>
            <person name="Zhang G."/>
            <person name="Kahl G."/>
            <person name="Gil J."/>
            <person name="Singh K.B."/>
            <person name="Datta S.K."/>
            <person name="Jackson S.A."/>
            <person name="Wang J."/>
            <person name="Cook D.R."/>
        </authorList>
    </citation>
    <scope>NUCLEOTIDE SEQUENCE [LARGE SCALE GENOMIC DNA]</scope>
    <source>
        <strain evidence="23">cv. CDC Frontier</strain>
    </source>
</reference>
<evidence type="ECO:0000259" key="20">
    <source>
        <dbReference type="Pfam" id="PF00122"/>
    </source>
</evidence>
<keyword evidence="15 19" id="KW-0406">Ion transport</keyword>
<proteinExistence type="inferred from homology"/>
<dbReference type="PANTHER" id="PTHR24093:SF455">
    <property type="entry name" value="CALCIUM-TRANSPORTING ATPASE 12, PLASMA MEMBRANE-TYPE"/>
    <property type="match status" value="1"/>
</dbReference>
<dbReference type="Gene3D" id="3.40.1110.10">
    <property type="entry name" value="Calcium-transporting ATPase, cytoplasmic domain N"/>
    <property type="match status" value="1"/>
</dbReference>
<dbReference type="InterPro" id="IPR059000">
    <property type="entry name" value="ATPase_P-type_domA"/>
</dbReference>
<keyword evidence="16 19" id="KW-0472">Membrane</keyword>
<keyword evidence="7 19" id="KW-0547">Nucleotide-binding</keyword>
<dbReference type="SUPFAM" id="SSF56784">
    <property type="entry name" value="HAD-like"/>
    <property type="match status" value="1"/>
</dbReference>
<feature type="transmembrane region" description="Helical" evidence="19">
    <location>
        <begin position="835"/>
        <end position="855"/>
    </location>
</feature>
<dbReference type="InterPro" id="IPR044492">
    <property type="entry name" value="P_typ_ATPase_HD_dom"/>
</dbReference>
<evidence type="ECO:0000256" key="7">
    <source>
        <dbReference type="ARBA" id="ARBA00022741"/>
    </source>
</evidence>
<dbReference type="RefSeq" id="XP_004493726.1">
    <property type="nucleotide sequence ID" value="XM_004493669.3"/>
</dbReference>
<gene>
    <name evidence="24" type="primary">LOC101499463</name>
</gene>
<dbReference type="FunFam" id="2.70.150.10:FF:000006">
    <property type="entry name" value="Calcium-transporting ATPase"/>
    <property type="match status" value="1"/>
</dbReference>
<dbReference type="InterPro" id="IPR023298">
    <property type="entry name" value="ATPase_P-typ_TM_dom_sf"/>
</dbReference>
<feature type="domain" description="Cation-transporting P-type ATPase C-terminal" evidence="21">
    <location>
        <begin position="860"/>
        <end position="1030"/>
    </location>
</feature>
<keyword evidence="12" id="KW-1278">Translocase</keyword>
<evidence type="ECO:0000256" key="6">
    <source>
        <dbReference type="ARBA" id="ARBA00022723"/>
    </source>
</evidence>
<dbReference type="InterPro" id="IPR023299">
    <property type="entry name" value="ATPase_P-typ_cyto_dom_N"/>
</dbReference>
<dbReference type="GO" id="GO:0046872">
    <property type="term" value="F:metal ion binding"/>
    <property type="evidence" value="ECO:0007669"/>
    <property type="project" value="UniProtKB-KW"/>
</dbReference>
<evidence type="ECO:0000256" key="17">
    <source>
        <dbReference type="ARBA" id="ARBA00048694"/>
    </source>
</evidence>
<dbReference type="OrthoDB" id="3352408at2759"/>
<keyword evidence="5 19" id="KW-0812">Transmembrane</keyword>
<feature type="transmembrane region" description="Helical" evidence="19">
    <location>
        <begin position="977"/>
        <end position="997"/>
    </location>
</feature>
<dbReference type="Pfam" id="PF00690">
    <property type="entry name" value="Cation_ATPase_N"/>
    <property type="match status" value="1"/>
</dbReference>
<evidence type="ECO:0000256" key="3">
    <source>
        <dbReference type="ARBA" id="ARBA00022448"/>
    </source>
</evidence>
<dbReference type="NCBIfam" id="TIGR01517">
    <property type="entry name" value="ATPase-IIB_Ca"/>
    <property type="match status" value="1"/>
</dbReference>
<dbReference type="InterPro" id="IPR004014">
    <property type="entry name" value="ATPase_P-typ_cation-transptr_N"/>
</dbReference>
<dbReference type="GO" id="GO:0005388">
    <property type="term" value="F:P-type calcium transporter activity"/>
    <property type="evidence" value="ECO:0007669"/>
    <property type="project" value="UniProtKB-EC"/>
</dbReference>
<accession>A0A1S2XS59</accession>
<evidence type="ECO:0000313" key="24">
    <source>
        <dbReference type="RefSeq" id="XP_004493726.1"/>
    </source>
</evidence>
<name>A0A1S2XS59_CICAR</name>
<dbReference type="PaxDb" id="3827-XP_004493726.1"/>
<dbReference type="SFLD" id="SFLDG00002">
    <property type="entry name" value="C1.7:_P-type_atpase_like"/>
    <property type="match status" value="1"/>
</dbReference>
<dbReference type="PANTHER" id="PTHR24093">
    <property type="entry name" value="CATION TRANSPORTING ATPASE"/>
    <property type="match status" value="1"/>
</dbReference>
<evidence type="ECO:0000256" key="2">
    <source>
        <dbReference type="ARBA" id="ARBA00006124"/>
    </source>
</evidence>
<evidence type="ECO:0000259" key="22">
    <source>
        <dbReference type="Pfam" id="PF00690"/>
    </source>
</evidence>
<dbReference type="GO" id="GO:0005516">
    <property type="term" value="F:calmodulin binding"/>
    <property type="evidence" value="ECO:0007669"/>
    <property type="project" value="UniProtKB-KW"/>
</dbReference>
<dbReference type="InterPro" id="IPR036412">
    <property type="entry name" value="HAD-like_sf"/>
</dbReference>